<dbReference type="Proteomes" id="UP000022141">
    <property type="component" value="Unassembled WGS sequence"/>
</dbReference>
<dbReference type="AlphaFoldDB" id="A0A011PTL9"/>
<comment type="caution">
    <text evidence="1">The sequence shown here is derived from an EMBL/GenBank/DDBJ whole genome shotgun (WGS) entry which is preliminary data.</text>
</comment>
<dbReference type="STRING" id="1454004.AW11_00609"/>
<dbReference type="EMBL" id="JEMY01000004">
    <property type="protein sequence ID" value="EXI90751.1"/>
    <property type="molecule type" value="Genomic_DNA"/>
</dbReference>
<evidence type="ECO:0000313" key="2">
    <source>
        <dbReference type="Proteomes" id="UP000022141"/>
    </source>
</evidence>
<sequence>MDKLSQERLRFVLQSALLAPSADNHHRFRIQVRDQVIAIRGIETRLPPVGSYKRVLALVSLGAVAENLNLALSRFGLAGDALLLPDPAQANLLLRVVVNARGVAPDPLWKSIPERHTNRQVRFSGPAMNAAEHADLDSAVAAYPTSKLMWLDEAALRKRVLGLMRRAESERFRNPVLHEELFSAIRFDVGWRNNCLEGLPPGSLGVEAPLQPFFALLRHWSLARVLNLFGAHQMLGFRSCYLPCRMAPHLGLLAVSDADDSQSIFDSGRSFQRLWLAATGHGRVLQPMPAAALYTCRGARAEGIPATLQRDLADAWKELLGGAAPVMLFRMGLARRSAIVSGRRPVDDYLELRQ</sequence>
<dbReference type="InterPro" id="IPR000415">
    <property type="entry name" value="Nitroreductase-like"/>
</dbReference>
<name>A0A011PTL9_ACCRE</name>
<dbReference type="eggNOG" id="COG0778">
    <property type="taxonomic scope" value="Bacteria"/>
</dbReference>
<organism evidence="1 2">
    <name type="scientific">Accumulibacter regalis</name>
    <dbReference type="NCBI Taxonomy" id="522306"/>
    <lineage>
        <taxon>Bacteria</taxon>
        <taxon>Pseudomonadati</taxon>
        <taxon>Pseudomonadota</taxon>
        <taxon>Betaproteobacteria</taxon>
        <taxon>Candidatus Accumulibacter</taxon>
    </lineage>
</organism>
<proteinExistence type="predicted"/>
<dbReference type="Gene3D" id="3.40.109.10">
    <property type="entry name" value="NADH Oxidase"/>
    <property type="match status" value="1"/>
</dbReference>
<dbReference type="PATRIC" id="fig|1454004.3.peg.632"/>
<accession>A0A011PTL9</accession>
<keyword evidence="2" id="KW-1185">Reference proteome</keyword>
<protein>
    <recommendedName>
        <fullName evidence="3">Nitroreductase domain-containing protein</fullName>
    </recommendedName>
</protein>
<evidence type="ECO:0000313" key="1">
    <source>
        <dbReference type="EMBL" id="EXI90751.1"/>
    </source>
</evidence>
<evidence type="ECO:0008006" key="3">
    <source>
        <dbReference type="Google" id="ProtNLM"/>
    </source>
</evidence>
<reference evidence="1" key="1">
    <citation type="submission" date="2014-02" db="EMBL/GenBank/DDBJ databases">
        <title>Expanding our view of genomic diversity in Candidatus Accumulibacter clades.</title>
        <authorList>
            <person name="Skennerton C.T."/>
            <person name="Barr J.J."/>
            <person name="Slater F.R."/>
            <person name="Bond P.L."/>
            <person name="Tyson G.W."/>
        </authorList>
    </citation>
    <scope>NUCLEOTIDE SEQUENCE [LARGE SCALE GENOMIC DNA]</scope>
</reference>
<gene>
    <name evidence="1" type="ORF">AW11_00609</name>
</gene>
<dbReference type="GO" id="GO:0016491">
    <property type="term" value="F:oxidoreductase activity"/>
    <property type="evidence" value="ECO:0007669"/>
    <property type="project" value="InterPro"/>
</dbReference>